<dbReference type="EMBL" id="JAYMYQ010000005">
    <property type="protein sequence ID" value="KAK7330921.1"/>
    <property type="molecule type" value="Genomic_DNA"/>
</dbReference>
<evidence type="ECO:0000313" key="2">
    <source>
        <dbReference type="Proteomes" id="UP001367508"/>
    </source>
</evidence>
<accession>A0AAN9QD72</accession>
<gene>
    <name evidence="1" type="ORF">VNO77_25127</name>
</gene>
<reference evidence="1 2" key="1">
    <citation type="submission" date="2024-01" db="EMBL/GenBank/DDBJ databases">
        <title>The genomes of 5 underutilized Papilionoideae crops provide insights into root nodulation and disease resistanc.</title>
        <authorList>
            <person name="Jiang F."/>
        </authorList>
    </citation>
    <scope>NUCLEOTIDE SEQUENCE [LARGE SCALE GENOMIC DNA]</scope>
    <source>
        <strain evidence="1">LVBAO_FW01</strain>
        <tissue evidence="1">Leaves</tissue>
    </source>
</reference>
<sequence>MESRDPRPNITTVGPGHGFVLCSYAVSLNSNESKIQITIIKKSKRGRLTYVTSPTLSRGKVVSFIQCASSKVRFLQFSICQRRQSTTEHKFPKGEKKKRIRRCEQRELCRSVSKKQSHD</sequence>
<protein>
    <submittedName>
        <fullName evidence="1">Uncharacterized protein</fullName>
    </submittedName>
</protein>
<dbReference type="Proteomes" id="UP001367508">
    <property type="component" value="Unassembled WGS sequence"/>
</dbReference>
<organism evidence="1 2">
    <name type="scientific">Canavalia gladiata</name>
    <name type="common">Sword bean</name>
    <name type="synonym">Dolichos gladiatus</name>
    <dbReference type="NCBI Taxonomy" id="3824"/>
    <lineage>
        <taxon>Eukaryota</taxon>
        <taxon>Viridiplantae</taxon>
        <taxon>Streptophyta</taxon>
        <taxon>Embryophyta</taxon>
        <taxon>Tracheophyta</taxon>
        <taxon>Spermatophyta</taxon>
        <taxon>Magnoliopsida</taxon>
        <taxon>eudicotyledons</taxon>
        <taxon>Gunneridae</taxon>
        <taxon>Pentapetalae</taxon>
        <taxon>rosids</taxon>
        <taxon>fabids</taxon>
        <taxon>Fabales</taxon>
        <taxon>Fabaceae</taxon>
        <taxon>Papilionoideae</taxon>
        <taxon>50 kb inversion clade</taxon>
        <taxon>NPAAA clade</taxon>
        <taxon>indigoferoid/millettioid clade</taxon>
        <taxon>Phaseoleae</taxon>
        <taxon>Canavalia</taxon>
    </lineage>
</organism>
<dbReference type="AlphaFoldDB" id="A0AAN9QD72"/>
<keyword evidence="2" id="KW-1185">Reference proteome</keyword>
<name>A0AAN9QD72_CANGL</name>
<proteinExistence type="predicted"/>
<evidence type="ECO:0000313" key="1">
    <source>
        <dbReference type="EMBL" id="KAK7330921.1"/>
    </source>
</evidence>
<comment type="caution">
    <text evidence="1">The sequence shown here is derived from an EMBL/GenBank/DDBJ whole genome shotgun (WGS) entry which is preliminary data.</text>
</comment>